<name>A0A5C6D9V3_9BACT</name>
<evidence type="ECO:0000313" key="10">
    <source>
        <dbReference type="EMBL" id="TWU32487.1"/>
    </source>
</evidence>
<sequence>MKTDPTKTMELEERDRLLQVQRRRQRLESLGSLASGIAHDLNNLLTPILMSCRMLQRENTNIDRDALLETIGSSASRGAELIAQLLTFARGGDGEHLPIRVDQIAPEVIAILRHTLPPGIELVLEVEPDLPVVLGDATEIGQVLMNLAINARDAMPATGQLGIQVTRTTLKTERPYTYATMQPGEYVTITVSDTGIGIPRDVRERMFDPFFTTKDRGQGTGLGLSTSIGIVRSHHGAVEVQSTVGQGTRISVILPAWNDNNQAES</sequence>
<dbReference type="PROSITE" id="PS50109">
    <property type="entry name" value="HIS_KIN"/>
    <property type="match status" value="1"/>
</dbReference>
<evidence type="ECO:0000259" key="9">
    <source>
        <dbReference type="PROSITE" id="PS50109"/>
    </source>
</evidence>
<proteinExistence type="predicted"/>
<keyword evidence="6" id="KW-0418">Kinase</keyword>
<accession>A0A5C6D9V3</accession>
<evidence type="ECO:0000256" key="3">
    <source>
        <dbReference type="ARBA" id="ARBA00022553"/>
    </source>
</evidence>
<evidence type="ECO:0000256" key="7">
    <source>
        <dbReference type="ARBA" id="ARBA00022840"/>
    </source>
</evidence>
<dbReference type="Pfam" id="PF02518">
    <property type="entry name" value="HATPase_c"/>
    <property type="match status" value="1"/>
</dbReference>
<dbReference type="EC" id="2.7.13.3" evidence="2"/>
<dbReference type="InterPro" id="IPR004358">
    <property type="entry name" value="Sig_transdc_His_kin-like_C"/>
</dbReference>
<keyword evidence="5" id="KW-0547">Nucleotide-binding</keyword>
<evidence type="ECO:0000256" key="5">
    <source>
        <dbReference type="ARBA" id="ARBA00022741"/>
    </source>
</evidence>
<dbReference type="OrthoDB" id="220475at2"/>
<comment type="catalytic activity">
    <reaction evidence="1">
        <text>ATP + protein L-histidine = ADP + protein N-phospho-L-histidine.</text>
        <dbReference type="EC" id="2.7.13.3"/>
    </reaction>
</comment>
<dbReference type="CDD" id="cd00082">
    <property type="entry name" value="HisKA"/>
    <property type="match status" value="1"/>
</dbReference>
<dbReference type="Proteomes" id="UP000319143">
    <property type="component" value="Unassembled WGS sequence"/>
</dbReference>
<dbReference type="PANTHER" id="PTHR43065:SF46">
    <property type="entry name" value="C4-DICARBOXYLATE TRANSPORT SENSOR PROTEIN DCTB"/>
    <property type="match status" value="1"/>
</dbReference>
<dbReference type="AlphaFoldDB" id="A0A5C6D9V3"/>
<gene>
    <name evidence="10" type="primary">virA</name>
    <name evidence="10" type="ORF">Poly41_54650</name>
</gene>
<feature type="domain" description="Histidine kinase" evidence="9">
    <location>
        <begin position="36"/>
        <end position="258"/>
    </location>
</feature>
<evidence type="ECO:0000256" key="4">
    <source>
        <dbReference type="ARBA" id="ARBA00022679"/>
    </source>
</evidence>
<dbReference type="GO" id="GO:0005524">
    <property type="term" value="F:ATP binding"/>
    <property type="evidence" value="ECO:0007669"/>
    <property type="project" value="UniProtKB-KW"/>
</dbReference>
<dbReference type="SUPFAM" id="SSF47384">
    <property type="entry name" value="Homodimeric domain of signal transducing histidine kinase"/>
    <property type="match status" value="1"/>
</dbReference>
<dbReference type="InterPro" id="IPR036097">
    <property type="entry name" value="HisK_dim/P_sf"/>
</dbReference>
<keyword evidence="8" id="KW-0902">Two-component regulatory system</keyword>
<dbReference type="Gene3D" id="3.30.565.10">
    <property type="entry name" value="Histidine kinase-like ATPase, C-terminal domain"/>
    <property type="match status" value="1"/>
</dbReference>
<keyword evidence="11" id="KW-1185">Reference proteome</keyword>
<dbReference type="SUPFAM" id="SSF55874">
    <property type="entry name" value="ATPase domain of HSP90 chaperone/DNA topoisomerase II/histidine kinase"/>
    <property type="match status" value="1"/>
</dbReference>
<dbReference type="SMART" id="SM00387">
    <property type="entry name" value="HATPase_c"/>
    <property type="match status" value="1"/>
</dbReference>
<evidence type="ECO:0000313" key="11">
    <source>
        <dbReference type="Proteomes" id="UP000319143"/>
    </source>
</evidence>
<dbReference type="InterPro" id="IPR003594">
    <property type="entry name" value="HATPase_dom"/>
</dbReference>
<dbReference type="Pfam" id="PF00512">
    <property type="entry name" value="HisKA"/>
    <property type="match status" value="1"/>
</dbReference>
<dbReference type="PRINTS" id="PR00344">
    <property type="entry name" value="BCTRLSENSOR"/>
</dbReference>
<keyword evidence="4 10" id="KW-0808">Transferase</keyword>
<dbReference type="EMBL" id="SJPV01000012">
    <property type="protein sequence ID" value="TWU32487.1"/>
    <property type="molecule type" value="Genomic_DNA"/>
</dbReference>
<evidence type="ECO:0000256" key="1">
    <source>
        <dbReference type="ARBA" id="ARBA00000085"/>
    </source>
</evidence>
<dbReference type="GO" id="GO:0000155">
    <property type="term" value="F:phosphorelay sensor kinase activity"/>
    <property type="evidence" value="ECO:0007669"/>
    <property type="project" value="InterPro"/>
</dbReference>
<dbReference type="Gene3D" id="1.10.287.130">
    <property type="match status" value="1"/>
</dbReference>
<dbReference type="PANTHER" id="PTHR43065">
    <property type="entry name" value="SENSOR HISTIDINE KINASE"/>
    <property type="match status" value="1"/>
</dbReference>
<protein>
    <recommendedName>
        <fullName evidence="2">histidine kinase</fullName>
        <ecNumber evidence="2">2.7.13.3</ecNumber>
    </recommendedName>
</protein>
<comment type="caution">
    <text evidence="10">The sequence shown here is derived from an EMBL/GenBank/DDBJ whole genome shotgun (WGS) entry which is preliminary data.</text>
</comment>
<dbReference type="InterPro" id="IPR036890">
    <property type="entry name" value="HATPase_C_sf"/>
</dbReference>
<keyword evidence="7" id="KW-0067">ATP-binding</keyword>
<dbReference type="RefSeq" id="WP_146530258.1">
    <property type="nucleotide sequence ID" value="NZ_SJPV01000012.1"/>
</dbReference>
<dbReference type="InterPro" id="IPR005467">
    <property type="entry name" value="His_kinase_dom"/>
</dbReference>
<organism evidence="10 11">
    <name type="scientific">Novipirellula artificiosorum</name>
    <dbReference type="NCBI Taxonomy" id="2528016"/>
    <lineage>
        <taxon>Bacteria</taxon>
        <taxon>Pseudomonadati</taxon>
        <taxon>Planctomycetota</taxon>
        <taxon>Planctomycetia</taxon>
        <taxon>Pirellulales</taxon>
        <taxon>Pirellulaceae</taxon>
        <taxon>Novipirellula</taxon>
    </lineage>
</organism>
<keyword evidence="3" id="KW-0597">Phosphoprotein</keyword>
<evidence type="ECO:0000256" key="6">
    <source>
        <dbReference type="ARBA" id="ARBA00022777"/>
    </source>
</evidence>
<evidence type="ECO:0000256" key="2">
    <source>
        <dbReference type="ARBA" id="ARBA00012438"/>
    </source>
</evidence>
<dbReference type="SMART" id="SM00388">
    <property type="entry name" value="HisKA"/>
    <property type="match status" value="1"/>
</dbReference>
<reference evidence="10 11" key="1">
    <citation type="submission" date="2019-02" db="EMBL/GenBank/DDBJ databases">
        <title>Deep-cultivation of Planctomycetes and their phenomic and genomic characterization uncovers novel biology.</title>
        <authorList>
            <person name="Wiegand S."/>
            <person name="Jogler M."/>
            <person name="Boedeker C."/>
            <person name="Pinto D."/>
            <person name="Vollmers J."/>
            <person name="Rivas-Marin E."/>
            <person name="Kohn T."/>
            <person name="Peeters S.H."/>
            <person name="Heuer A."/>
            <person name="Rast P."/>
            <person name="Oberbeckmann S."/>
            <person name="Bunk B."/>
            <person name="Jeske O."/>
            <person name="Meyerdierks A."/>
            <person name="Storesund J.E."/>
            <person name="Kallscheuer N."/>
            <person name="Luecker S."/>
            <person name="Lage O.M."/>
            <person name="Pohl T."/>
            <person name="Merkel B.J."/>
            <person name="Hornburger P."/>
            <person name="Mueller R.-W."/>
            <person name="Bruemmer F."/>
            <person name="Labrenz M."/>
            <person name="Spormann A.M."/>
            <person name="Op Den Camp H."/>
            <person name="Overmann J."/>
            <person name="Amann R."/>
            <person name="Jetten M.S.M."/>
            <person name="Mascher T."/>
            <person name="Medema M.H."/>
            <person name="Devos D.P."/>
            <person name="Kaster A.-K."/>
            <person name="Ovreas L."/>
            <person name="Rohde M."/>
            <person name="Galperin M.Y."/>
            <person name="Jogler C."/>
        </authorList>
    </citation>
    <scope>NUCLEOTIDE SEQUENCE [LARGE SCALE GENOMIC DNA]</scope>
    <source>
        <strain evidence="10 11">Poly41</strain>
    </source>
</reference>
<dbReference type="InterPro" id="IPR003661">
    <property type="entry name" value="HisK_dim/P_dom"/>
</dbReference>
<evidence type="ECO:0000256" key="8">
    <source>
        <dbReference type="ARBA" id="ARBA00023012"/>
    </source>
</evidence>